<accession>A0A9X2RF84</accession>
<dbReference type="CDD" id="cd13542">
    <property type="entry name" value="PBP2_FutA1_ilke"/>
    <property type="match status" value="1"/>
</dbReference>
<organism evidence="4 5">
    <name type="scientific">Gracilimonas sediminicola</name>
    <dbReference type="NCBI Taxonomy" id="2952158"/>
    <lineage>
        <taxon>Bacteria</taxon>
        <taxon>Pseudomonadati</taxon>
        <taxon>Balneolota</taxon>
        <taxon>Balneolia</taxon>
        <taxon>Balneolales</taxon>
        <taxon>Balneolaceae</taxon>
        <taxon>Gracilimonas</taxon>
    </lineage>
</organism>
<evidence type="ECO:0000313" key="5">
    <source>
        <dbReference type="Proteomes" id="UP001139125"/>
    </source>
</evidence>
<dbReference type="EMBL" id="JANDBC010000003">
    <property type="protein sequence ID" value="MCP9292541.1"/>
    <property type="molecule type" value="Genomic_DNA"/>
</dbReference>
<dbReference type="PANTHER" id="PTHR30006">
    <property type="entry name" value="THIAMINE-BINDING PERIPLASMIC PROTEIN-RELATED"/>
    <property type="match status" value="1"/>
</dbReference>
<keyword evidence="3" id="KW-0408">Iron</keyword>
<comment type="similarity">
    <text evidence="1">Belongs to the bacterial solute-binding protein 1 family.</text>
</comment>
<dbReference type="PROSITE" id="PS51257">
    <property type="entry name" value="PROKAR_LIPOPROTEIN"/>
    <property type="match status" value="1"/>
</dbReference>
<evidence type="ECO:0000313" key="4">
    <source>
        <dbReference type="EMBL" id="MCP9292541.1"/>
    </source>
</evidence>
<dbReference type="Proteomes" id="UP001139125">
    <property type="component" value="Unassembled WGS sequence"/>
</dbReference>
<dbReference type="PANTHER" id="PTHR30006:SF15">
    <property type="entry name" value="IRON-UTILIZATION PERIPLASMIC PROTEIN"/>
    <property type="match status" value="1"/>
</dbReference>
<dbReference type="AlphaFoldDB" id="A0A9X2RF84"/>
<gene>
    <name evidence="4" type="ORF">NM125_13215</name>
</gene>
<dbReference type="PIRSF" id="PIRSF002825">
    <property type="entry name" value="CfbpA"/>
    <property type="match status" value="1"/>
</dbReference>
<keyword evidence="5" id="KW-1185">Reference proteome</keyword>
<name>A0A9X2RF84_9BACT</name>
<dbReference type="Gene3D" id="3.40.190.10">
    <property type="entry name" value="Periplasmic binding protein-like II"/>
    <property type="match status" value="2"/>
</dbReference>
<dbReference type="InterPro" id="IPR026045">
    <property type="entry name" value="Ferric-bd"/>
</dbReference>
<keyword evidence="2" id="KW-0732">Signal</keyword>
<proteinExistence type="inferred from homology"/>
<dbReference type="SUPFAM" id="SSF53850">
    <property type="entry name" value="Periplasmic binding protein-like II"/>
    <property type="match status" value="1"/>
</dbReference>
<keyword evidence="3" id="KW-0479">Metal-binding</keyword>
<evidence type="ECO:0000256" key="2">
    <source>
        <dbReference type="ARBA" id="ARBA00022729"/>
    </source>
</evidence>
<sequence length="339" mass="37338">MKSTIFSLVALAMIFASCTGQEEVNVYSARHYDTDQALYEEFTEQTGIEVNLIEGGSDELIERVKSEGINSPADILITVDAGRLWRAEEADILQPFESETLEERIPSSFRHPDGLWVGLSKRVRGLVVNPDAVENHEELTYEDLADPRFEGRVCIRSSNNIYNQSLVASMIETMGAEATEEWAEGLVSNFARDPQGGDRDQIRGVAAGVCDVAVANHYYLAVMITGDDEADLEAASKVEFVFPNQGEDGRGAHVNISGAGILKNAPNKDNAIKFLEYLTTTEAQKYYIGGNNEYPINENAEIADVLKEFGEFKSDAVNVSALGRNNPEAIQIMDRAGWK</sequence>
<dbReference type="RefSeq" id="WP_255135432.1">
    <property type="nucleotide sequence ID" value="NZ_JANDBC010000003.1"/>
</dbReference>
<feature type="binding site" evidence="3">
    <location>
        <position position="218"/>
    </location>
    <ligand>
        <name>Fe cation</name>
        <dbReference type="ChEBI" id="CHEBI:24875"/>
    </ligand>
</feature>
<dbReference type="GO" id="GO:0046872">
    <property type="term" value="F:metal ion binding"/>
    <property type="evidence" value="ECO:0007669"/>
    <property type="project" value="UniProtKB-KW"/>
</dbReference>
<reference evidence="4" key="1">
    <citation type="submission" date="2022-06" db="EMBL/GenBank/DDBJ databases">
        <title>Gracilimonas sp. CAU 1638 isolated from sea sediment.</title>
        <authorList>
            <person name="Kim W."/>
        </authorList>
    </citation>
    <scope>NUCLEOTIDE SEQUENCE</scope>
    <source>
        <strain evidence="4">CAU 1638</strain>
    </source>
</reference>
<dbReference type="GO" id="GO:0030288">
    <property type="term" value="C:outer membrane-bounded periplasmic space"/>
    <property type="evidence" value="ECO:0007669"/>
    <property type="project" value="TreeGrafter"/>
</dbReference>
<protein>
    <submittedName>
        <fullName evidence="4">Fe(3+) ABC transporter substrate-binding protein</fullName>
    </submittedName>
</protein>
<dbReference type="Pfam" id="PF13343">
    <property type="entry name" value="SBP_bac_6"/>
    <property type="match status" value="1"/>
</dbReference>
<evidence type="ECO:0000256" key="3">
    <source>
        <dbReference type="PIRSR" id="PIRSR002825-1"/>
    </source>
</evidence>
<evidence type="ECO:0000256" key="1">
    <source>
        <dbReference type="ARBA" id="ARBA00008520"/>
    </source>
</evidence>
<comment type="caution">
    <text evidence="4">The sequence shown here is derived from an EMBL/GenBank/DDBJ whole genome shotgun (WGS) entry which is preliminary data.</text>
</comment>
<feature type="binding site" evidence="3">
    <location>
        <position position="219"/>
    </location>
    <ligand>
        <name>Fe cation</name>
        <dbReference type="ChEBI" id="CHEBI:24875"/>
    </ligand>
</feature>
<feature type="binding site" evidence="3">
    <location>
        <position position="31"/>
    </location>
    <ligand>
        <name>Fe cation</name>
        <dbReference type="ChEBI" id="CHEBI:24875"/>
    </ligand>
</feature>